<protein>
    <recommendedName>
        <fullName evidence="1">Peptidase C45 hydrolase domain-containing protein</fullName>
    </recommendedName>
</protein>
<feature type="domain" description="Peptidase C45 hydrolase" evidence="1">
    <location>
        <begin position="135"/>
        <end position="277"/>
    </location>
</feature>
<gene>
    <name evidence="2" type="ORF">GCM10023156_26590</name>
</gene>
<comment type="caution">
    <text evidence="2">The sequence shown here is derived from an EMBL/GenBank/DDBJ whole genome shotgun (WGS) entry which is preliminary data.</text>
</comment>
<dbReference type="InterPro" id="IPR047801">
    <property type="entry name" value="Peptidase_C45"/>
</dbReference>
<dbReference type="PANTHER" id="PTHR34180:SF1">
    <property type="entry name" value="BETA-ALANYL-DOPAMINE_CARCININE HYDROLASE"/>
    <property type="match status" value="1"/>
</dbReference>
<dbReference type="RefSeq" id="WP_345322719.1">
    <property type="nucleotide sequence ID" value="NZ_BAABGA010000035.1"/>
</dbReference>
<name>A0ABP8MU63_9BACT</name>
<dbReference type="Gene3D" id="3.60.60.10">
    <property type="entry name" value="Penicillin V Acylase, Chain A"/>
    <property type="match status" value="1"/>
</dbReference>
<organism evidence="2 3">
    <name type="scientific">Novipirellula rosea</name>
    <dbReference type="NCBI Taxonomy" id="1031540"/>
    <lineage>
        <taxon>Bacteria</taxon>
        <taxon>Pseudomonadati</taxon>
        <taxon>Planctomycetota</taxon>
        <taxon>Planctomycetia</taxon>
        <taxon>Pirellulales</taxon>
        <taxon>Pirellulaceae</taxon>
        <taxon>Novipirellula</taxon>
    </lineage>
</organism>
<dbReference type="EMBL" id="BAABGA010000035">
    <property type="protein sequence ID" value="GAA4454320.1"/>
    <property type="molecule type" value="Genomic_DNA"/>
</dbReference>
<evidence type="ECO:0000259" key="1">
    <source>
        <dbReference type="Pfam" id="PF03417"/>
    </source>
</evidence>
<proteinExistence type="predicted"/>
<evidence type="ECO:0000313" key="3">
    <source>
        <dbReference type="Proteomes" id="UP001500840"/>
    </source>
</evidence>
<accession>A0ABP8MU63</accession>
<dbReference type="Proteomes" id="UP001500840">
    <property type="component" value="Unassembled WGS sequence"/>
</dbReference>
<keyword evidence="3" id="KW-1185">Reference proteome</keyword>
<reference evidence="3" key="1">
    <citation type="journal article" date="2019" name="Int. J. Syst. Evol. Microbiol.">
        <title>The Global Catalogue of Microorganisms (GCM) 10K type strain sequencing project: providing services to taxonomists for standard genome sequencing and annotation.</title>
        <authorList>
            <consortium name="The Broad Institute Genomics Platform"/>
            <consortium name="The Broad Institute Genome Sequencing Center for Infectious Disease"/>
            <person name="Wu L."/>
            <person name="Ma J."/>
        </authorList>
    </citation>
    <scope>NUCLEOTIDE SEQUENCE [LARGE SCALE GENOMIC DNA]</scope>
    <source>
        <strain evidence="3">JCM 17759</strain>
    </source>
</reference>
<dbReference type="Pfam" id="PF03417">
    <property type="entry name" value="AAT"/>
    <property type="match status" value="1"/>
</dbReference>
<dbReference type="PANTHER" id="PTHR34180">
    <property type="entry name" value="PEPTIDASE C45"/>
    <property type="match status" value="1"/>
</dbReference>
<dbReference type="InterPro" id="IPR005079">
    <property type="entry name" value="Peptidase_C45_hydrolase"/>
</dbReference>
<dbReference type="InterPro" id="IPR047794">
    <property type="entry name" value="C45_proenzyme-like"/>
</dbReference>
<sequence length="382" mass="41560">MNEVVCVGTAKEMGIAQGAALSTNIYDALEAVGNLEAFRLMKPSYIPFPVFRRIAEYRAARFLNAAFRSTPLDAADRLQGISEGAKIPYSKLAICSLLEVALSDLDPLVTAGPNGLQAGCSAVAVTGNASSTGHPIIAHNFDYLPVVQPYYFVRRSRPKGKLRSVEFAVSPLAGAIDGVNEAGLAITCNYAYVTDPISPAPSITMLIAEALACVRTVDEAYQFFANRKRAGGGLLMLSDEHGTIASFELSNTQIQKIAPLPGREITHHTNRIRGSKIASVELEDQAHYKKNAPRALRGTRVHQSADMRSVDLQCRLDEKSVFDLETLHTVMSDHGDGPSQDSVCMHSNYWNTTACVQLQSKERKLRASFSNACNAKFQEFDC</sequence>
<evidence type="ECO:0000313" key="2">
    <source>
        <dbReference type="EMBL" id="GAA4454320.1"/>
    </source>
</evidence>
<dbReference type="NCBIfam" id="NF040521">
    <property type="entry name" value="C45_proenzyme"/>
    <property type="match status" value="1"/>
</dbReference>